<dbReference type="PROSITE" id="PS51178">
    <property type="entry name" value="PASTA"/>
    <property type="match status" value="1"/>
</dbReference>
<dbReference type="PANTHER" id="PTHR30627">
    <property type="entry name" value="PEPTIDOGLYCAN D,D-TRANSPEPTIDASE"/>
    <property type="match status" value="1"/>
</dbReference>
<reference evidence="10 11" key="1">
    <citation type="submission" date="2020-03" db="EMBL/GenBank/DDBJ databases">
        <title>Assessment of the enzymatic potential of alkaline-tolerant lipase obtained from Bacillus luteus H11 (technogenic soil) for the bioremediation of saline soils contaminated with petroleum substances.</title>
        <authorList>
            <person name="Kalwasinska A."/>
        </authorList>
    </citation>
    <scope>NUCLEOTIDE SEQUENCE [LARGE SCALE GENOMIC DNA]</scope>
    <source>
        <strain evidence="10 11">H11</strain>
    </source>
</reference>
<feature type="transmembrane region" description="Helical" evidence="8">
    <location>
        <begin position="12"/>
        <end position="33"/>
    </location>
</feature>
<name>A0A969PN45_9BACI</name>
<organism evidence="10 11">
    <name type="scientific">Alkalicoccus luteus</name>
    <dbReference type="NCBI Taxonomy" id="1237094"/>
    <lineage>
        <taxon>Bacteria</taxon>
        <taxon>Bacillati</taxon>
        <taxon>Bacillota</taxon>
        <taxon>Bacilli</taxon>
        <taxon>Bacillales</taxon>
        <taxon>Bacillaceae</taxon>
        <taxon>Alkalicoccus</taxon>
    </lineage>
</organism>
<comment type="caution">
    <text evidence="10">The sequence shown here is derived from an EMBL/GenBank/DDBJ whole genome shotgun (WGS) entry which is preliminary data.</text>
</comment>
<dbReference type="InterPro" id="IPR001460">
    <property type="entry name" value="PCN-bd_Tpept"/>
</dbReference>
<dbReference type="AlphaFoldDB" id="A0A969PN45"/>
<dbReference type="EMBL" id="JAATHJ010000002">
    <property type="protein sequence ID" value="NJP36450.1"/>
    <property type="molecule type" value="Genomic_DNA"/>
</dbReference>
<evidence type="ECO:0000256" key="8">
    <source>
        <dbReference type="SAM" id="Phobius"/>
    </source>
</evidence>
<evidence type="ECO:0000256" key="4">
    <source>
        <dbReference type="ARBA" id="ARBA00012448"/>
    </source>
</evidence>
<dbReference type="InterPro" id="IPR036138">
    <property type="entry name" value="PBP_dimer_sf"/>
</dbReference>
<dbReference type="InterPro" id="IPR005311">
    <property type="entry name" value="PBP_dimer"/>
</dbReference>
<dbReference type="InterPro" id="IPR012338">
    <property type="entry name" value="Beta-lactam/transpept-like"/>
</dbReference>
<keyword evidence="8" id="KW-0812">Transmembrane</keyword>
<gene>
    <name evidence="10" type="ORF">HCN83_02470</name>
</gene>
<dbReference type="InterPro" id="IPR050515">
    <property type="entry name" value="Beta-lactam/transpept"/>
</dbReference>
<accession>A0A969PN45</accession>
<dbReference type="RefSeq" id="WP_168004733.1">
    <property type="nucleotide sequence ID" value="NZ_JAATHJ010000002.1"/>
</dbReference>
<dbReference type="Gene3D" id="3.40.710.10">
    <property type="entry name" value="DD-peptidase/beta-lactamase superfamily"/>
    <property type="match status" value="1"/>
</dbReference>
<comment type="pathway">
    <text evidence="2">Cell wall biogenesis; peptidoglycan biosynthesis.</text>
</comment>
<dbReference type="GO" id="GO:0009002">
    <property type="term" value="F:serine-type D-Ala-D-Ala carboxypeptidase activity"/>
    <property type="evidence" value="ECO:0007669"/>
    <property type="project" value="UniProtKB-EC"/>
</dbReference>
<keyword evidence="8" id="KW-1133">Transmembrane helix</keyword>
<protein>
    <recommendedName>
        <fullName evidence="4">serine-type D-Ala-D-Ala carboxypeptidase</fullName>
        <ecNumber evidence="4">3.4.16.4</ecNumber>
    </recommendedName>
</protein>
<evidence type="ECO:0000313" key="10">
    <source>
        <dbReference type="EMBL" id="NJP36450.1"/>
    </source>
</evidence>
<comment type="similarity">
    <text evidence="3">Belongs to the transpeptidase family.</text>
</comment>
<feature type="domain" description="PASTA" evidence="9">
    <location>
        <begin position="647"/>
        <end position="706"/>
    </location>
</feature>
<comment type="catalytic activity">
    <reaction evidence="6">
        <text>Preferential cleavage: (Ac)2-L-Lys-D-Ala-|-D-Ala. Also transpeptidation of peptidyl-alanyl moieties that are N-acyl substituents of D-alanine.</text>
        <dbReference type="EC" id="3.4.16.4"/>
    </reaction>
</comment>
<evidence type="ECO:0000256" key="3">
    <source>
        <dbReference type="ARBA" id="ARBA00007171"/>
    </source>
</evidence>
<dbReference type="SUPFAM" id="SSF56519">
    <property type="entry name" value="Penicillin binding protein dimerisation domain"/>
    <property type="match status" value="1"/>
</dbReference>
<dbReference type="Pfam" id="PF03717">
    <property type="entry name" value="PBP_dimer"/>
    <property type="match status" value="1"/>
</dbReference>
<dbReference type="InterPro" id="IPR005543">
    <property type="entry name" value="PASTA_dom"/>
</dbReference>
<dbReference type="Pfam" id="PF00905">
    <property type="entry name" value="Transpeptidase"/>
    <property type="match status" value="1"/>
</dbReference>
<dbReference type="GO" id="GO:0005886">
    <property type="term" value="C:plasma membrane"/>
    <property type="evidence" value="ECO:0007669"/>
    <property type="project" value="TreeGrafter"/>
</dbReference>
<comment type="subcellular location">
    <subcellularLocation>
        <location evidence="1">Membrane</location>
    </subcellularLocation>
</comment>
<evidence type="ECO:0000259" key="9">
    <source>
        <dbReference type="PROSITE" id="PS51178"/>
    </source>
</evidence>
<evidence type="ECO:0000256" key="5">
    <source>
        <dbReference type="ARBA" id="ARBA00023136"/>
    </source>
</evidence>
<feature type="region of interest" description="Disordered" evidence="7">
    <location>
        <begin position="682"/>
        <end position="736"/>
    </location>
</feature>
<evidence type="ECO:0000313" key="11">
    <source>
        <dbReference type="Proteomes" id="UP000752012"/>
    </source>
</evidence>
<dbReference type="SUPFAM" id="SSF54184">
    <property type="entry name" value="Penicillin-binding protein 2x (pbp-2x), c-terminal domain"/>
    <property type="match status" value="2"/>
</dbReference>
<dbReference type="SMART" id="SM00740">
    <property type="entry name" value="PASTA"/>
    <property type="match status" value="2"/>
</dbReference>
<dbReference type="EC" id="3.4.16.4" evidence="4"/>
<keyword evidence="11" id="KW-1185">Reference proteome</keyword>
<evidence type="ECO:0000256" key="7">
    <source>
        <dbReference type="SAM" id="MobiDB-lite"/>
    </source>
</evidence>
<evidence type="ECO:0000256" key="6">
    <source>
        <dbReference type="ARBA" id="ARBA00034000"/>
    </source>
</evidence>
<evidence type="ECO:0000256" key="2">
    <source>
        <dbReference type="ARBA" id="ARBA00004752"/>
    </source>
</evidence>
<dbReference type="GO" id="GO:0071555">
    <property type="term" value="P:cell wall organization"/>
    <property type="evidence" value="ECO:0007669"/>
    <property type="project" value="TreeGrafter"/>
</dbReference>
<dbReference type="CDD" id="cd06575">
    <property type="entry name" value="PASTA_Pbp2x-like_2"/>
    <property type="match status" value="1"/>
</dbReference>
<dbReference type="PANTHER" id="PTHR30627:SF26">
    <property type="entry name" value="PENICILLIN-BINDING PROTEIN 2B"/>
    <property type="match status" value="1"/>
</dbReference>
<keyword evidence="5 8" id="KW-0472">Membrane</keyword>
<proteinExistence type="inferred from homology"/>
<feature type="compositionally biased region" description="Acidic residues" evidence="7">
    <location>
        <begin position="705"/>
        <end position="736"/>
    </location>
</feature>
<sequence length="736" mass="80940">MEADKQNVISRRALIILMIFAAAILIMFSRFAYIQASKEVQEVDLEDLLERRWTQTMEIDGERGSILDRTGEVLAEEIPSYTIVAVLDDSQSSYVEDPAYTASQLAEVLEVDPAFLEAQLSRESHQVELGPAAKNMSFEKMRRVEELELSGIVFREDPRRYYPMQTFASHVIGYTERDMSEARMGLENSLNEYLQDEPGEISYQQDGRAIPLAGAEERIKEPVNGSDVSLTIDSRIQTAMEQTMNQVDELYELERMMAVAAHAETGEILAMSNRPSFNPNEYEDIENFTNYVISSRFEPGSTMKIFTLAAAIEEGVYDGDEEFLSGSYEIFDRRIHDHNNGEGWGDITFDEGVQRSSNVAFSKIAMEILGPEKLYEYVTAFGFREPTGIDLPNEVNGGDVAETYPIDAATTAFGQATSVSPMQQVKAATAIANDGKMMSPYIVSAITDGTTGEPVYEASPEVAGEPISPETAAEVREIMETVVTEEAGTGRAYAIDGFDVAGKTGTAQIPAEEGGGYMAGHGKNIFSFIGMAPAEDPEVIVYVAVDRPELEPTQLGNEPVSMIFRQVMEQSLQYLNIAPTEESQIDSEGGTEIIIEDYSGEQASDVSENLLSEGLQVYVLGDGEEIVAQSAEEGLALAHGTKFFLRTEGEAVMPDMSGWSLRAVQQAAALLDMQVEAEGQGFAVDQRPEPGNSTQGAGTIRVLLDMDEPDQDEENNESDEDAGENDEEEDETFFMD</sequence>
<dbReference type="Proteomes" id="UP000752012">
    <property type="component" value="Unassembled WGS sequence"/>
</dbReference>
<dbReference type="GO" id="GO:0008658">
    <property type="term" value="F:penicillin binding"/>
    <property type="evidence" value="ECO:0007669"/>
    <property type="project" value="InterPro"/>
</dbReference>
<evidence type="ECO:0000256" key="1">
    <source>
        <dbReference type="ARBA" id="ARBA00004370"/>
    </source>
</evidence>
<dbReference type="SUPFAM" id="SSF56601">
    <property type="entry name" value="beta-lactamase/transpeptidase-like"/>
    <property type="match status" value="1"/>
</dbReference>
<dbReference type="Gene3D" id="3.90.1310.10">
    <property type="entry name" value="Penicillin-binding protein 2a (Domain 2)"/>
    <property type="match status" value="1"/>
</dbReference>